<evidence type="ECO:0000256" key="1">
    <source>
        <dbReference type="SAM" id="Phobius"/>
    </source>
</evidence>
<sequence>MAFKIDGGNAKRTSDSRTFLLLASSLAVFNQALAALACYYLPAEPSLIVRVVASYAVAACLISGLGLLGILRDRPGFLTMFAHFLWIDAVLSFFARLLVLDLLFSTFDGHAFCTDLVQSLWMPEPSLLRSQDPLAGADLWCGVCLSAIQIASIMLVLCMGAAQAAVALAVRQYRYQLTRADCAEQHVEIVLEKV</sequence>
<dbReference type="AlphaFoldDB" id="A0A1V8TQU6"/>
<reference evidence="3" key="1">
    <citation type="submission" date="2017-03" db="EMBL/GenBank/DDBJ databases">
        <title>Genomes of endolithic fungi from Antarctica.</title>
        <authorList>
            <person name="Coleine C."/>
            <person name="Masonjones S."/>
            <person name="Stajich J.E."/>
        </authorList>
    </citation>
    <scope>NUCLEOTIDE SEQUENCE [LARGE SCALE GENOMIC DNA]</scope>
    <source>
        <strain evidence="3">CCFEE 5527</strain>
    </source>
</reference>
<feature type="transmembrane region" description="Helical" evidence="1">
    <location>
        <begin position="50"/>
        <end position="71"/>
    </location>
</feature>
<feature type="transmembrane region" description="Helical" evidence="1">
    <location>
        <begin position="147"/>
        <end position="170"/>
    </location>
</feature>
<gene>
    <name evidence="2" type="ORF">B0A48_01967</name>
</gene>
<protein>
    <submittedName>
        <fullName evidence="2">Uncharacterized protein</fullName>
    </submittedName>
</protein>
<name>A0A1V8TQU6_9PEZI</name>
<proteinExistence type="predicted"/>
<evidence type="ECO:0000313" key="3">
    <source>
        <dbReference type="Proteomes" id="UP000192596"/>
    </source>
</evidence>
<keyword evidence="1" id="KW-0812">Transmembrane</keyword>
<dbReference type="InParanoid" id="A0A1V8TQU6"/>
<keyword evidence="3" id="KW-1185">Reference proteome</keyword>
<dbReference type="Proteomes" id="UP000192596">
    <property type="component" value="Unassembled WGS sequence"/>
</dbReference>
<dbReference type="EMBL" id="NAJO01000003">
    <property type="protein sequence ID" value="OQO13737.1"/>
    <property type="molecule type" value="Genomic_DNA"/>
</dbReference>
<keyword evidence="1" id="KW-1133">Transmembrane helix</keyword>
<evidence type="ECO:0000313" key="2">
    <source>
        <dbReference type="EMBL" id="OQO13737.1"/>
    </source>
</evidence>
<accession>A0A1V8TQU6</accession>
<dbReference type="STRING" id="1507870.A0A1V8TQU6"/>
<feature type="transmembrane region" description="Helical" evidence="1">
    <location>
        <begin position="78"/>
        <end position="99"/>
    </location>
</feature>
<comment type="caution">
    <text evidence="2">The sequence shown here is derived from an EMBL/GenBank/DDBJ whole genome shotgun (WGS) entry which is preliminary data.</text>
</comment>
<organism evidence="2 3">
    <name type="scientific">Cryoendolithus antarcticus</name>
    <dbReference type="NCBI Taxonomy" id="1507870"/>
    <lineage>
        <taxon>Eukaryota</taxon>
        <taxon>Fungi</taxon>
        <taxon>Dikarya</taxon>
        <taxon>Ascomycota</taxon>
        <taxon>Pezizomycotina</taxon>
        <taxon>Dothideomycetes</taxon>
        <taxon>Dothideomycetidae</taxon>
        <taxon>Cladosporiales</taxon>
        <taxon>Cladosporiaceae</taxon>
        <taxon>Cryoendolithus</taxon>
    </lineage>
</organism>
<keyword evidence="1" id="KW-0472">Membrane</keyword>